<keyword evidence="1" id="KW-0732">Signal</keyword>
<accession>A0ABS6NAR8</accession>
<evidence type="ECO:0008006" key="4">
    <source>
        <dbReference type="Google" id="ProtNLM"/>
    </source>
</evidence>
<evidence type="ECO:0000313" key="2">
    <source>
        <dbReference type="EMBL" id="MBV2360767.1"/>
    </source>
</evidence>
<sequence length="181" mass="19408">MFRTAKAATLALALASPAMAQDDAFGTDADADYAATLWQVMTEMRLAGDGMLQAFPYDGVEPHGMMLETFYTTATVGGHEGQLVVKRNYGPEGVSAEEVLSDPGKHLGAYTVMFRREKGYDADNADWFWVKYLPDGSLDKNPAGMRLAGRVAKGADAGCIACHSGAENYLFTNAGFGAMMQ</sequence>
<dbReference type="EMBL" id="JAHRWL010000002">
    <property type="protein sequence ID" value="MBV2360767.1"/>
    <property type="molecule type" value="Genomic_DNA"/>
</dbReference>
<feature type="chain" id="PRO_5045444188" description="Cytochrome P460 domain-containing protein" evidence="1">
    <location>
        <begin position="21"/>
        <end position="181"/>
    </location>
</feature>
<dbReference type="Proteomes" id="UP001166293">
    <property type="component" value="Unassembled WGS sequence"/>
</dbReference>
<dbReference type="CDD" id="cd20716">
    <property type="entry name" value="cyt_P460_fam"/>
    <property type="match status" value="1"/>
</dbReference>
<comment type="caution">
    <text evidence="2">The sequence shown here is derived from an EMBL/GenBank/DDBJ whole genome shotgun (WGS) entry which is preliminary data.</text>
</comment>
<reference evidence="2" key="1">
    <citation type="submission" date="2021-06" db="EMBL/GenBank/DDBJ databases">
        <title>Thalassococcus sp. CAU 1522 isolated from sea sand, Republic of Korea.</title>
        <authorList>
            <person name="Kim W."/>
        </authorList>
    </citation>
    <scope>NUCLEOTIDE SEQUENCE</scope>
    <source>
        <strain evidence="2">CAU 1522</strain>
    </source>
</reference>
<evidence type="ECO:0000256" key="1">
    <source>
        <dbReference type="SAM" id="SignalP"/>
    </source>
</evidence>
<feature type="signal peptide" evidence="1">
    <location>
        <begin position="1"/>
        <end position="20"/>
    </location>
</feature>
<organism evidence="2 3">
    <name type="scientific">Thalassococcus arenae</name>
    <dbReference type="NCBI Taxonomy" id="2851652"/>
    <lineage>
        <taxon>Bacteria</taxon>
        <taxon>Pseudomonadati</taxon>
        <taxon>Pseudomonadota</taxon>
        <taxon>Alphaproteobacteria</taxon>
        <taxon>Rhodobacterales</taxon>
        <taxon>Roseobacteraceae</taxon>
        <taxon>Thalassococcus</taxon>
    </lineage>
</organism>
<gene>
    <name evidence="2" type="ORF">KUH32_13355</name>
</gene>
<name>A0ABS6NAR8_9RHOB</name>
<keyword evidence="3" id="KW-1185">Reference proteome</keyword>
<evidence type="ECO:0000313" key="3">
    <source>
        <dbReference type="Proteomes" id="UP001166293"/>
    </source>
</evidence>
<dbReference type="RefSeq" id="WP_217779123.1">
    <property type="nucleotide sequence ID" value="NZ_JAHRWL010000002.1"/>
</dbReference>
<protein>
    <recommendedName>
        <fullName evidence="4">Cytochrome P460 domain-containing protein</fullName>
    </recommendedName>
</protein>
<proteinExistence type="predicted"/>